<dbReference type="Proteomes" id="UP001501358">
    <property type="component" value="Unassembled WGS sequence"/>
</dbReference>
<name>A0ABP5ZQL2_9ACTN</name>
<keyword evidence="5" id="KW-1185">Reference proteome</keyword>
<dbReference type="Gene3D" id="3.40.50.150">
    <property type="entry name" value="Vaccinia Virus protein VP39"/>
    <property type="match status" value="1"/>
</dbReference>
<keyword evidence="1" id="KW-0808">Transferase</keyword>
<protein>
    <recommendedName>
        <fullName evidence="3">Methyltransferase domain-containing protein</fullName>
    </recommendedName>
</protein>
<dbReference type="Pfam" id="PF13649">
    <property type="entry name" value="Methyltransf_25"/>
    <property type="match status" value="1"/>
</dbReference>
<dbReference type="PANTHER" id="PTHR43861:SF3">
    <property type="entry name" value="PUTATIVE (AFU_ORTHOLOGUE AFUA_2G14390)-RELATED"/>
    <property type="match status" value="1"/>
</dbReference>
<feature type="domain" description="Methyltransferase" evidence="3">
    <location>
        <begin position="68"/>
        <end position="163"/>
    </location>
</feature>
<organism evidence="4 5">
    <name type="scientific">Streptomyces thermolineatus</name>
    <dbReference type="NCBI Taxonomy" id="44033"/>
    <lineage>
        <taxon>Bacteria</taxon>
        <taxon>Bacillati</taxon>
        <taxon>Actinomycetota</taxon>
        <taxon>Actinomycetes</taxon>
        <taxon>Kitasatosporales</taxon>
        <taxon>Streptomycetaceae</taxon>
        <taxon>Streptomyces</taxon>
    </lineage>
</organism>
<dbReference type="PANTHER" id="PTHR43861">
    <property type="entry name" value="TRANS-ACONITATE 2-METHYLTRANSFERASE-RELATED"/>
    <property type="match status" value="1"/>
</dbReference>
<evidence type="ECO:0000313" key="5">
    <source>
        <dbReference type="Proteomes" id="UP001501358"/>
    </source>
</evidence>
<gene>
    <name evidence="4" type="ORF">GCM10010406_43930</name>
</gene>
<evidence type="ECO:0000256" key="1">
    <source>
        <dbReference type="ARBA" id="ARBA00022679"/>
    </source>
</evidence>
<dbReference type="EMBL" id="BAAATA010000032">
    <property type="protein sequence ID" value="GAA2502618.1"/>
    <property type="molecule type" value="Genomic_DNA"/>
</dbReference>
<dbReference type="InterPro" id="IPR029063">
    <property type="entry name" value="SAM-dependent_MTases_sf"/>
</dbReference>
<evidence type="ECO:0000256" key="2">
    <source>
        <dbReference type="SAM" id="MobiDB-lite"/>
    </source>
</evidence>
<dbReference type="InterPro" id="IPR041698">
    <property type="entry name" value="Methyltransf_25"/>
</dbReference>
<proteinExistence type="predicted"/>
<accession>A0ABP5ZQL2</accession>
<dbReference type="CDD" id="cd02440">
    <property type="entry name" value="AdoMet_MTases"/>
    <property type="match status" value="1"/>
</dbReference>
<reference evidence="5" key="1">
    <citation type="journal article" date="2019" name="Int. J. Syst. Evol. Microbiol.">
        <title>The Global Catalogue of Microorganisms (GCM) 10K type strain sequencing project: providing services to taxonomists for standard genome sequencing and annotation.</title>
        <authorList>
            <consortium name="The Broad Institute Genomics Platform"/>
            <consortium name="The Broad Institute Genome Sequencing Center for Infectious Disease"/>
            <person name="Wu L."/>
            <person name="Ma J."/>
        </authorList>
    </citation>
    <scope>NUCLEOTIDE SEQUENCE [LARGE SCALE GENOMIC DNA]</scope>
    <source>
        <strain evidence="5">JCM 6307</strain>
    </source>
</reference>
<dbReference type="SUPFAM" id="SSF53335">
    <property type="entry name" value="S-adenosyl-L-methionine-dependent methyltransferases"/>
    <property type="match status" value="1"/>
</dbReference>
<comment type="caution">
    <text evidence="4">The sequence shown here is derived from an EMBL/GenBank/DDBJ whole genome shotgun (WGS) entry which is preliminary data.</text>
</comment>
<sequence>MSAPGPEGPDGAGTDGDPRPRAGGGEGAVDVDSREWDERYASRELVWGAEPNRWVVREAEDLEPGRALDLAAGEGRNTLWLADRGWRVTAVDFSRTALDRGRRLAAGLPAEAAGRIDWVHADVCDHEPEDRAFDLVAVVYLHLPADRRRAVLRRAAGAVAPGGALLVVGHDTTNLTEGVGGPQDPDVLFTPDDVLADLADSGLEAVRAERVHRPVETADGGTARAVDALVRLRRPRQEPDPASP</sequence>
<evidence type="ECO:0000313" key="4">
    <source>
        <dbReference type="EMBL" id="GAA2502618.1"/>
    </source>
</evidence>
<evidence type="ECO:0000259" key="3">
    <source>
        <dbReference type="Pfam" id="PF13649"/>
    </source>
</evidence>
<feature type="region of interest" description="Disordered" evidence="2">
    <location>
        <begin position="1"/>
        <end position="35"/>
    </location>
</feature>